<dbReference type="Proteomes" id="UP001165085">
    <property type="component" value="Unassembled WGS sequence"/>
</dbReference>
<feature type="transmembrane region" description="Helical" evidence="1">
    <location>
        <begin position="305"/>
        <end position="326"/>
    </location>
</feature>
<gene>
    <name evidence="2" type="ORF">TrST_g6593</name>
</gene>
<evidence type="ECO:0000313" key="2">
    <source>
        <dbReference type="EMBL" id="GMH92144.1"/>
    </source>
</evidence>
<evidence type="ECO:0000256" key="1">
    <source>
        <dbReference type="SAM" id="Phobius"/>
    </source>
</evidence>
<keyword evidence="1" id="KW-1133">Transmembrane helix</keyword>
<feature type="transmembrane region" description="Helical" evidence="1">
    <location>
        <begin position="203"/>
        <end position="221"/>
    </location>
</feature>
<dbReference type="OrthoDB" id="194162at2759"/>
<feature type="transmembrane region" description="Helical" evidence="1">
    <location>
        <begin position="155"/>
        <end position="182"/>
    </location>
</feature>
<sequence>MPYGPTLEAAAAANYTCMDAELVTYGGFQNNCPVMMACWYDESLGDTDGIPSCHCSTIVITLQDDFPTCGMRSEISWLPIMIGAFNILTCLGTILYGLWILKVLHTLKQLQMNDITQALVLSIFGIMFVLTHQVTELTQMFLLDKEFHKAIYTNGGLLQICLAGLGLVLVLASLKIPLLWIVIASSGMDKAAAAKNKKNVSKLVKYTSGFFLVTFMAIMIVSGTTNGGSYALLWMLILIVAFQIGSRKLRKKLQKPGEETPKAVQAMRYYVRRWTSCVVFYLFFIIMFIMNTAKDSANPRGWSHWAGLIYHALAQLYVCNIIYIRATLEKKLAKFRETGKVTPTTVVSSSSTSDAS</sequence>
<name>A0A9W7BK19_9STRA</name>
<keyword evidence="1" id="KW-0812">Transmembrane</keyword>
<feature type="transmembrane region" description="Helical" evidence="1">
    <location>
        <begin position="116"/>
        <end position="135"/>
    </location>
</feature>
<keyword evidence="3" id="KW-1185">Reference proteome</keyword>
<feature type="transmembrane region" description="Helical" evidence="1">
    <location>
        <begin position="80"/>
        <end position="104"/>
    </location>
</feature>
<reference evidence="3" key="1">
    <citation type="journal article" date="2023" name="Commun. Biol.">
        <title>Genome analysis of Parmales, the sister group of diatoms, reveals the evolutionary specialization of diatoms from phago-mixotrophs to photoautotrophs.</title>
        <authorList>
            <person name="Ban H."/>
            <person name="Sato S."/>
            <person name="Yoshikawa S."/>
            <person name="Yamada K."/>
            <person name="Nakamura Y."/>
            <person name="Ichinomiya M."/>
            <person name="Sato N."/>
            <person name="Blanc-Mathieu R."/>
            <person name="Endo H."/>
            <person name="Kuwata A."/>
            <person name="Ogata H."/>
        </authorList>
    </citation>
    <scope>NUCLEOTIDE SEQUENCE [LARGE SCALE GENOMIC DNA]</scope>
    <source>
        <strain evidence="3">NIES 3701</strain>
    </source>
</reference>
<keyword evidence="1" id="KW-0472">Membrane</keyword>
<feature type="transmembrane region" description="Helical" evidence="1">
    <location>
        <begin position="227"/>
        <end position="245"/>
    </location>
</feature>
<comment type="caution">
    <text evidence="2">The sequence shown here is derived from an EMBL/GenBank/DDBJ whole genome shotgun (WGS) entry which is preliminary data.</text>
</comment>
<protein>
    <submittedName>
        <fullName evidence="2">Uncharacterized protein</fullName>
    </submittedName>
</protein>
<organism evidence="2 3">
    <name type="scientific">Triparma strigata</name>
    <dbReference type="NCBI Taxonomy" id="1606541"/>
    <lineage>
        <taxon>Eukaryota</taxon>
        <taxon>Sar</taxon>
        <taxon>Stramenopiles</taxon>
        <taxon>Ochrophyta</taxon>
        <taxon>Bolidophyceae</taxon>
        <taxon>Parmales</taxon>
        <taxon>Triparmaceae</taxon>
        <taxon>Triparma</taxon>
    </lineage>
</organism>
<evidence type="ECO:0000313" key="3">
    <source>
        <dbReference type="Proteomes" id="UP001165085"/>
    </source>
</evidence>
<dbReference type="AlphaFoldDB" id="A0A9W7BK19"/>
<feature type="transmembrane region" description="Helical" evidence="1">
    <location>
        <begin position="274"/>
        <end position="293"/>
    </location>
</feature>
<proteinExistence type="predicted"/>
<dbReference type="EMBL" id="BRXY01000395">
    <property type="protein sequence ID" value="GMH92144.1"/>
    <property type="molecule type" value="Genomic_DNA"/>
</dbReference>
<accession>A0A9W7BK19</accession>